<dbReference type="RefSeq" id="XP_029657238.1">
    <property type="nucleotide sequence ID" value="XM_029801378.1"/>
</dbReference>
<dbReference type="Pfam" id="PF01498">
    <property type="entry name" value="HTH_Tnp_Tc3_2"/>
    <property type="match status" value="1"/>
</dbReference>
<keyword evidence="2" id="KW-1185">Reference proteome</keyword>
<feature type="domain" description="Transposase Tc1-like" evidence="1">
    <location>
        <begin position="60"/>
        <end position="109"/>
    </location>
</feature>
<dbReference type="KEGG" id="osn:115231321"/>
<evidence type="ECO:0000313" key="3">
    <source>
        <dbReference type="RefSeq" id="XP_029657238.1"/>
    </source>
</evidence>
<gene>
    <name evidence="3" type="primary">LOC115231321</name>
</gene>
<accession>A0A6P7TZL7</accession>
<evidence type="ECO:0000259" key="1">
    <source>
        <dbReference type="Pfam" id="PF01498"/>
    </source>
</evidence>
<proteinExistence type="predicted"/>
<dbReference type="InterPro" id="IPR036397">
    <property type="entry name" value="RNaseH_sf"/>
</dbReference>
<reference evidence="3" key="1">
    <citation type="submission" date="2025-08" db="UniProtKB">
        <authorList>
            <consortium name="RefSeq"/>
        </authorList>
    </citation>
    <scope>IDENTIFICATION</scope>
</reference>
<evidence type="ECO:0000313" key="2">
    <source>
        <dbReference type="Proteomes" id="UP000515154"/>
    </source>
</evidence>
<dbReference type="Proteomes" id="UP000515154">
    <property type="component" value="Unplaced"/>
</dbReference>
<organism evidence="2 3">
    <name type="scientific">Octopus sinensis</name>
    <name type="common">East Asian common octopus</name>
    <dbReference type="NCBI Taxonomy" id="2607531"/>
    <lineage>
        <taxon>Eukaryota</taxon>
        <taxon>Metazoa</taxon>
        <taxon>Spiralia</taxon>
        <taxon>Lophotrochozoa</taxon>
        <taxon>Mollusca</taxon>
        <taxon>Cephalopoda</taxon>
        <taxon>Coleoidea</taxon>
        <taxon>Octopodiformes</taxon>
        <taxon>Octopoda</taxon>
        <taxon>Incirrata</taxon>
        <taxon>Octopodidae</taxon>
        <taxon>Octopus</taxon>
    </lineage>
</organism>
<protein>
    <submittedName>
        <fullName evidence="3">Uncharacterized protein LOC115231321</fullName>
    </submittedName>
</protein>
<dbReference type="GO" id="GO:0015074">
    <property type="term" value="P:DNA integration"/>
    <property type="evidence" value="ECO:0007669"/>
    <property type="project" value="InterPro"/>
</dbReference>
<sequence length="173" mass="19821">MNLGYSSRTGWDAVFAVNRVIVKFTRVGKESTSPRPDKPGPADRTLLFKRSVEDNPHCKASDRAEQIDVSLRTAVRYLHKLDYYGRAARRKPLLRPANIKRRKDLASEMVESPQAFWNTVIFSDDSRFAAFPESSRAWVWILRSKFDAKRLQPTIRDGLGSNLERWLIRAGGV</sequence>
<dbReference type="Gene3D" id="3.30.420.10">
    <property type="entry name" value="Ribonuclease H-like superfamily/Ribonuclease H"/>
    <property type="match status" value="1"/>
</dbReference>
<dbReference type="AlphaFoldDB" id="A0A6P7TZL7"/>
<dbReference type="InterPro" id="IPR002492">
    <property type="entry name" value="Transposase_Tc1-like"/>
</dbReference>
<name>A0A6P7TZL7_9MOLL</name>
<dbReference type="GO" id="GO:0003677">
    <property type="term" value="F:DNA binding"/>
    <property type="evidence" value="ECO:0007669"/>
    <property type="project" value="InterPro"/>
</dbReference>
<dbReference type="GO" id="GO:0006313">
    <property type="term" value="P:DNA transposition"/>
    <property type="evidence" value="ECO:0007669"/>
    <property type="project" value="InterPro"/>
</dbReference>